<dbReference type="RefSeq" id="WP_249903286.1">
    <property type="nucleotide sequence ID" value="NZ_JAMGBA010000001.1"/>
</dbReference>
<evidence type="ECO:0000313" key="3">
    <source>
        <dbReference type="Proteomes" id="UP001203410"/>
    </source>
</evidence>
<feature type="transmembrane region" description="Helical" evidence="1">
    <location>
        <begin position="35"/>
        <end position="59"/>
    </location>
</feature>
<protein>
    <submittedName>
        <fullName evidence="2">Uncharacterized protein</fullName>
    </submittedName>
</protein>
<comment type="caution">
    <text evidence="2">The sequence shown here is derived from an EMBL/GenBank/DDBJ whole genome shotgun (WGS) entry which is preliminary data.</text>
</comment>
<proteinExistence type="predicted"/>
<dbReference type="EMBL" id="JAMGBA010000001">
    <property type="protein sequence ID" value="MCL6697936.1"/>
    <property type="molecule type" value="Genomic_DNA"/>
</dbReference>
<keyword evidence="1" id="KW-0472">Membrane</keyword>
<organism evidence="2 3">
    <name type="scientific">Sphingomonas caseinilyticus</name>
    <dbReference type="NCBI Taxonomy" id="2908205"/>
    <lineage>
        <taxon>Bacteria</taxon>
        <taxon>Pseudomonadati</taxon>
        <taxon>Pseudomonadota</taxon>
        <taxon>Alphaproteobacteria</taxon>
        <taxon>Sphingomonadales</taxon>
        <taxon>Sphingomonadaceae</taxon>
        <taxon>Sphingomonas</taxon>
    </lineage>
</organism>
<gene>
    <name evidence="2" type="ORF">LZ496_03945</name>
</gene>
<reference evidence="2 3" key="1">
    <citation type="submission" date="2022-05" db="EMBL/GenBank/DDBJ databases">
        <authorList>
            <person name="Jo J.-H."/>
            <person name="Im W.-T."/>
        </authorList>
    </citation>
    <scope>NUCLEOTIDE SEQUENCE [LARGE SCALE GENOMIC DNA]</scope>
    <source>
        <strain evidence="2 3">NSE70-1</strain>
    </source>
</reference>
<evidence type="ECO:0000313" key="2">
    <source>
        <dbReference type="EMBL" id="MCL6697936.1"/>
    </source>
</evidence>
<keyword evidence="1" id="KW-0812">Transmembrane</keyword>
<name>A0ABT0RSW2_9SPHN</name>
<sequence length="62" mass="6567">MPAMFLLFIALNATGLAYGLWRTQADWEQSGFGWRVAFGLAAALGAFLSVAFAVTGLALSNL</sequence>
<keyword evidence="1" id="KW-1133">Transmembrane helix</keyword>
<accession>A0ABT0RSW2</accession>
<evidence type="ECO:0000256" key="1">
    <source>
        <dbReference type="SAM" id="Phobius"/>
    </source>
</evidence>
<dbReference type="Proteomes" id="UP001203410">
    <property type="component" value="Unassembled WGS sequence"/>
</dbReference>
<keyword evidence="3" id="KW-1185">Reference proteome</keyword>